<keyword evidence="3" id="KW-1185">Reference proteome</keyword>
<gene>
    <name evidence="2" type="ORF">Salat_2114600</name>
</gene>
<feature type="region of interest" description="Disordered" evidence="1">
    <location>
        <begin position="100"/>
        <end position="138"/>
    </location>
</feature>
<comment type="caution">
    <text evidence="2">The sequence shown here is derived from an EMBL/GenBank/DDBJ whole genome shotgun (WGS) entry which is preliminary data.</text>
</comment>
<organism evidence="2 3">
    <name type="scientific">Sesamum alatum</name>
    <dbReference type="NCBI Taxonomy" id="300844"/>
    <lineage>
        <taxon>Eukaryota</taxon>
        <taxon>Viridiplantae</taxon>
        <taxon>Streptophyta</taxon>
        <taxon>Embryophyta</taxon>
        <taxon>Tracheophyta</taxon>
        <taxon>Spermatophyta</taxon>
        <taxon>Magnoliopsida</taxon>
        <taxon>eudicotyledons</taxon>
        <taxon>Gunneridae</taxon>
        <taxon>Pentapetalae</taxon>
        <taxon>asterids</taxon>
        <taxon>lamiids</taxon>
        <taxon>Lamiales</taxon>
        <taxon>Pedaliaceae</taxon>
        <taxon>Sesamum</taxon>
    </lineage>
</organism>
<reference evidence="2" key="1">
    <citation type="submission" date="2020-06" db="EMBL/GenBank/DDBJ databases">
        <authorList>
            <person name="Li T."/>
            <person name="Hu X."/>
            <person name="Zhang T."/>
            <person name="Song X."/>
            <person name="Zhang H."/>
            <person name="Dai N."/>
            <person name="Sheng W."/>
            <person name="Hou X."/>
            <person name="Wei L."/>
        </authorList>
    </citation>
    <scope>NUCLEOTIDE SEQUENCE</scope>
    <source>
        <strain evidence="2">3651</strain>
        <tissue evidence="2">Leaf</tissue>
    </source>
</reference>
<dbReference type="EMBL" id="JACGWO010000008">
    <property type="protein sequence ID" value="KAK4421640.1"/>
    <property type="molecule type" value="Genomic_DNA"/>
</dbReference>
<evidence type="ECO:0000313" key="2">
    <source>
        <dbReference type="EMBL" id="KAK4421640.1"/>
    </source>
</evidence>
<name>A0AAE2CGX3_9LAMI</name>
<reference evidence="2" key="2">
    <citation type="journal article" date="2024" name="Plant">
        <title>Genomic evolution and insights into agronomic trait innovations of Sesamum species.</title>
        <authorList>
            <person name="Miao H."/>
            <person name="Wang L."/>
            <person name="Qu L."/>
            <person name="Liu H."/>
            <person name="Sun Y."/>
            <person name="Le M."/>
            <person name="Wang Q."/>
            <person name="Wei S."/>
            <person name="Zheng Y."/>
            <person name="Lin W."/>
            <person name="Duan Y."/>
            <person name="Cao H."/>
            <person name="Xiong S."/>
            <person name="Wang X."/>
            <person name="Wei L."/>
            <person name="Li C."/>
            <person name="Ma Q."/>
            <person name="Ju M."/>
            <person name="Zhao R."/>
            <person name="Li G."/>
            <person name="Mu C."/>
            <person name="Tian Q."/>
            <person name="Mei H."/>
            <person name="Zhang T."/>
            <person name="Gao T."/>
            <person name="Zhang H."/>
        </authorList>
    </citation>
    <scope>NUCLEOTIDE SEQUENCE</scope>
    <source>
        <strain evidence="2">3651</strain>
    </source>
</reference>
<accession>A0AAE2CGX3</accession>
<dbReference type="AlphaFoldDB" id="A0AAE2CGX3"/>
<evidence type="ECO:0000313" key="3">
    <source>
        <dbReference type="Proteomes" id="UP001293254"/>
    </source>
</evidence>
<evidence type="ECO:0000256" key="1">
    <source>
        <dbReference type="SAM" id="MobiDB-lite"/>
    </source>
</evidence>
<proteinExistence type="predicted"/>
<sequence length="138" mass="14338">MNAYIANFSRSLRGNPPTVATAPSSDADASVVPSGGDPPGRSSEHPACSNQAPATEEIATADTNIVVLSAEGVPSAPDPEVEVEALGSKEIEIAKVVKDAGKAKKCKHKHKNHIKSSSNSSKRSKSCFERRAAKGSTK</sequence>
<feature type="compositionally biased region" description="Basic residues" evidence="1">
    <location>
        <begin position="103"/>
        <end position="114"/>
    </location>
</feature>
<dbReference type="Proteomes" id="UP001293254">
    <property type="component" value="Unassembled WGS sequence"/>
</dbReference>
<feature type="region of interest" description="Disordered" evidence="1">
    <location>
        <begin position="1"/>
        <end position="54"/>
    </location>
</feature>
<protein>
    <submittedName>
        <fullName evidence="2">Uncharacterized protein</fullName>
    </submittedName>
</protein>